<evidence type="ECO:0008006" key="5">
    <source>
        <dbReference type="Google" id="ProtNLM"/>
    </source>
</evidence>
<evidence type="ECO:0000313" key="3">
    <source>
        <dbReference type="EMBL" id="RHY34412.1"/>
    </source>
</evidence>
<dbReference type="EMBL" id="QUSY01000031">
    <property type="protein sequence ID" value="RHY34412.1"/>
    <property type="molecule type" value="Genomic_DNA"/>
</dbReference>
<evidence type="ECO:0000256" key="1">
    <source>
        <dbReference type="ARBA" id="ARBA00022737"/>
    </source>
</evidence>
<organism evidence="3 4">
    <name type="scientific">Aphanomyces invadans</name>
    <dbReference type="NCBI Taxonomy" id="157072"/>
    <lineage>
        <taxon>Eukaryota</taxon>
        <taxon>Sar</taxon>
        <taxon>Stramenopiles</taxon>
        <taxon>Oomycota</taxon>
        <taxon>Saprolegniomycetes</taxon>
        <taxon>Saprolegniales</taxon>
        <taxon>Verrucalvaceae</taxon>
        <taxon>Aphanomyces</taxon>
    </lineage>
</organism>
<keyword evidence="4" id="KW-1185">Reference proteome</keyword>
<dbReference type="Pfam" id="PF13041">
    <property type="entry name" value="PPR_2"/>
    <property type="match status" value="1"/>
</dbReference>
<dbReference type="PANTHER" id="PTHR47932">
    <property type="entry name" value="ATPASE EXPRESSION PROTEIN 3"/>
    <property type="match status" value="1"/>
</dbReference>
<sequence length="865" mass="96663">MLKKLRLKQVALKQDEFDKLVATAGRTLNSSSAKEVLEFMESQEYPKVAPTTRTYNTVLKSLSREGRHASVVSVFQHMDTLNLVDTRSYDIALDSCGWHGDVARARLLLFDMDRRGIPRSTASYQGAIHACIQSHNISQALRFWDRMINTDGLHPTVHAYTQLLSVLSPNNRGGRSSTVDHSTLVTHFNEAFGTYGLQPTRKMALLVLNALPVECIFPWLESLKERNLAVRMDGAIYVAAMNKADLAGKVDVVVDCLSLYFQRRQSKLEHVLPLLRGLHLTPRGVDAVVSHVWSTFHEISPHTPTFNVLLTMLGRANFKANVLSTMETMVLASHADHHSFRIALTYCAVQDRLTVLSWLESYELPPTITDSVVAWNSALHACCLRGQMDLAELIFEYMPVLPNAASYGILFKGYAKQPFTPALAAVVRQHYHSMCQEQLTPTTSGLFCFVQCLRPRDVLPFLDALFRAAKTQPVSRDVCHSALDVCRVHALWEDAIAIAGLMTSHFQPGLYLTVVHGVGLQKMGLTPTSTTVTRYIKLLASTGDIAAARQLLLDWHTSSTELEMDIAPYNALLSACCAQRDVDMAFTILEDLQGRTSHIYTYGHLLHALLQSDARCVDDMQRLLQDLIGQGIELSVVPFTLVMIKCLKKGVPRTALDVYDSMLIQHNVLPDHTPTQASNAPIELSVVTRRLLDSKWGLLHATDKDEAPVLVLRVLQLFHVLWTQRDLNLVDDARSFLDMVATMEDDENELPCSTKKTKLLLGDSYAVVMRLLNEAGRAAESISLVGEMKARSTPLSVDCYVEWMVALEEAERWPESTDVFMEMRRSCGPTSASVDQLSRTYMGRQFLRSNSVSTLGKDAQNFKTK</sequence>
<dbReference type="InterPro" id="IPR002885">
    <property type="entry name" value="PPR_rpt"/>
</dbReference>
<accession>A0A3R6VT60</accession>
<keyword evidence="1" id="KW-0677">Repeat</keyword>
<dbReference type="InterPro" id="IPR011990">
    <property type="entry name" value="TPR-like_helical_dom_sf"/>
</dbReference>
<dbReference type="Proteomes" id="UP000285060">
    <property type="component" value="Unassembled WGS sequence"/>
</dbReference>
<dbReference type="AlphaFoldDB" id="A0A3R6VT60"/>
<comment type="caution">
    <text evidence="3">The sequence shown here is derived from an EMBL/GenBank/DDBJ whole genome shotgun (WGS) entry which is preliminary data.</text>
</comment>
<dbReference type="NCBIfam" id="TIGR00756">
    <property type="entry name" value="PPR"/>
    <property type="match status" value="2"/>
</dbReference>
<feature type="repeat" description="PPR" evidence="2">
    <location>
        <begin position="565"/>
        <end position="595"/>
    </location>
</feature>
<dbReference type="PANTHER" id="PTHR47932:SF44">
    <property type="entry name" value="MIOREX COMPLEX COMPONENT 1"/>
    <property type="match status" value="1"/>
</dbReference>
<evidence type="ECO:0000256" key="2">
    <source>
        <dbReference type="PROSITE-ProRule" id="PRU00708"/>
    </source>
</evidence>
<dbReference type="VEuPathDB" id="FungiDB:H310_05502"/>
<protein>
    <recommendedName>
        <fullName evidence="5">Pentacotripeptide-repeat region of PRORP domain-containing protein</fullName>
    </recommendedName>
</protein>
<gene>
    <name evidence="3" type="ORF">DYB32_000964</name>
</gene>
<reference evidence="3 4" key="1">
    <citation type="submission" date="2018-08" db="EMBL/GenBank/DDBJ databases">
        <title>Aphanomyces genome sequencing and annotation.</title>
        <authorList>
            <person name="Minardi D."/>
            <person name="Oidtmann B."/>
            <person name="Van Der Giezen M."/>
            <person name="Studholme D.J."/>
        </authorList>
    </citation>
    <scope>NUCLEOTIDE SEQUENCE [LARGE SCALE GENOMIC DNA]</scope>
    <source>
        <strain evidence="3 4">NJM0002</strain>
    </source>
</reference>
<proteinExistence type="predicted"/>
<feature type="repeat" description="PPR" evidence="2">
    <location>
        <begin position="51"/>
        <end position="85"/>
    </location>
</feature>
<dbReference type="PROSITE" id="PS51375">
    <property type="entry name" value="PPR"/>
    <property type="match status" value="2"/>
</dbReference>
<dbReference type="Pfam" id="PF13812">
    <property type="entry name" value="PPR_3"/>
    <property type="match status" value="2"/>
</dbReference>
<name>A0A3R6VT60_9STRA</name>
<evidence type="ECO:0000313" key="4">
    <source>
        <dbReference type="Proteomes" id="UP000285060"/>
    </source>
</evidence>
<dbReference type="Gene3D" id="1.25.40.10">
    <property type="entry name" value="Tetratricopeptide repeat domain"/>
    <property type="match status" value="4"/>
</dbReference>
<dbReference type="Pfam" id="PF01535">
    <property type="entry name" value="PPR"/>
    <property type="match status" value="1"/>
</dbReference>